<feature type="transmembrane region" description="Helical" evidence="1">
    <location>
        <begin position="290"/>
        <end position="310"/>
    </location>
</feature>
<keyword evidence="2" id="KW-1185">Reference proteome</keyword>
<keyword evidence="1" id="KW-1133">Transmembrane helix</keyword>
<keyword evidence="1" id="KW-0812">Transmembrane</keyword>
<dbReference type="Proteomes" id="UP000095282">
    <property type="component" value="Unplaced"/>
</dbReference>
<dbReference type="PANTHER" id="PTHR46891">
    <property type="entry name" value="SERPENTINE RECEPTOR, CLASS H-RELATED"/>
    <property type="match status" value="1"/>
</dbReference>
<protein>
    <submittedName>
        <fullName evidence="3">Serpentine Receptor, class T</fullName>
    </submittedName>
</protein>
<feature type="transmembrane region" description="Helical" evidence="1">
    <location>
        <begin position="322"/>
        <end position="343"/>
    </location>
</feature>
<dbReference type="WBParaSite" id="Csp11.Scaffold629.g11037.t1">
    <property type="protein sequence ID" value="Csp11.Scaffold629.g11037.t1"/>
    <property type="gene ID" value="Csp11.Scaffold629.g11037"/>
</dbReference>
<dbReference type="PANTHER" id="PTHR46891:SF1">
    <property type="entry name" value="SERPENTINE RECEPTOR, CLASS H"/>
    <property type="match status" value="1"/>
</dbReference>
<name>A0A1I7TRH1_9PELO</name>
<reference evidence="3" key="1">
    <citation type="submission" date="2016-11" db="UniProtKB">
        <authorList>
            <consortium name="WormBaseParasite"/>
        </authorList>
    </citation>
    <scope>IDENTIFICATION</scope>
</reference>
<sequence length="385" mass="44492">MSHEKNNFIKGNNMEMLPLLSLLPLEHRSTQVHFSRRTISKSMMHNVHFISTPIYAITLFALFREPSKLFQTYKYFIIVHVFTYVTDLYAINFISGYRNLISEAYVTFGWLPITYLPYDVYRTTGWLADWGVSGILQFYILAQSIIVIGVSILEMFHHRFKVVVLRHSTSFLESLPTYGLYIFRIFALAHFITMIWSTIDSNTLVYQKQKKDALFRKYPNVPKELGCHSVFILAPEDPILMINCGIYGVLVCIGSVIGLSTVVFINLFLTKARNLSKETKKLQRMLIFSLLVQGAIHVVMIVCPIFAQLYQMMFIMYDNDLSTLLLLCVAYHGFFSTCAMVVFTKQLRQRILNYFKCSRNKREPVKIVSSNQIGGISTYVESQVK</sequence>
<keyword evidence="1" id="KW-0472">Membrane</keyword>
<proteinExistence type="predicted"/>
<organism evidence="2 3">
    <name type="scientific">Caenorhabditis tropicalis</name>
    <dbReference type="NCBI Taxonomy" id="1561998"/>
    <lineage>
        <taxon>Eukaryota</taxon>
        <taxon>Metazoa</taxon>
        <taxon>Ecdysozoa</taxon>
        <taxon>Nematoda</taxon>
        <taxon>Chromadorea</taxon>
        <taxon>Rhabditida</taxon>
        <taxon>Rhabditina</taxon>
        <taxon>Rhabditomorpha</taxon>
        <taxon>Rhabditoidea</taxon>
        <taxon>Rhabditidae</taxon>
        <taxon>Peloderinae</taxon>
        <taxon>Caenorhabditis</taxon>
    </lineage>
</organism>
<feature type="transmembrane region" description="Helical" evidence="1">
    <location>
        <begin position="178"/>
        <end position="199"/>
    </location>
</feature>
<evidence type="ECO:0000313" key="3">
    <source>
        <dbReference type="WBParaSite" id="Csp11.Scaffold629.g11037.t1"/>
    </source>
</evidence>
<feature type="transmembrane region" description="Helical" evidence="1">
    <location>
        <begin position="100"/>
        <end position="118"/>
    </location>
</feature>
<feature type="transmembrane region" description="Helical" evidence="1">
    <location>
        <begin position="46"/>
        <end position="63"/>
    </location>
</feature>
<dbReference type="Pfam" id="PF10318">
    <property type="entry name" value="7TM_GPCR_Srh"/>
    <property type="match status" value="1"/>
</dbReference>
<feature type="transmembrane region" description="Helical" evidence="1">
    <location>
        <begin position="246"/>
        <end position="269"/>
    </location>
</feature>
<accession>A0A1I7TRH1</accession>
<dbReference type="AlphaFoldDB" id="A0A1I7TRH1"/>
<feature type="transmembrane region" description="Helical" evidence="1">
    <location>
        <begin position="138"/>
        <end position="157"/>
    </location>
</feature>
<feature type="transmembrane region" description="Helical" evidence="1">
    <location>
        <begin position="75"/>
        <end position="93"/>
    </location>
</feature>
<dbReference type="InterPro" id="IPR019422">
    <property type="entry name" value="7TM_GPCR_serpentine_rcpt_Srh"/>
</dbReference>
<evidence type="ECO:0000313" key="2">
    <source>
        <dbReference type="Proteomes" id="UP000095282"/>
    </source>
</evidence>
<evidence type="ECO:0000256" key="1">
    <source>
        <dbReference type="SAM" id="Phobius"/>
    </source>
</evidence>